<sequence>MTQAAKYKPPRWSALDRVNTLMAKLVVALVAIHGLSRREARHLLLTDLDLAHGRLTVRRELKHTVYLDELTHTLAADWLRERHRCWPQTTNPYLLVSQQTVADDRLPPVSTMVINDIFRPLGLSPSKLRQDRILDEARHTADPVHLMRVFGIAAETAMKYIYDAHPERRSVLWR</sequence>
<name>A0ABU7FUU5_9ACTN</name>
<dbReference type="Proteomes" id="UP001333996">
    <property type="component" value="Unassembled WGS sequence"/>
</dbReference>
<dbReference type="RefSeq" id="WP_329512248.1">
    <property type="nucleotide sequence ID" value="NZ_BAAAYZ010000034.1"/>
</dbReference>
<dbReference type="Gene3D" id="1.10.443.10">
    <property type="entry name" value="Intergrase catalytic core"/>
    <property type="match status" value="1"/>
</dbReference>
<evidence type="ECO:0000256" key="1">
    <source>
        <dbReference type="ARBA" id="ARBA00023172"/>
    </source>
</evidence>
<keyword evidence="1" id="KW-0233">DNA recombination</keyword>
<dbReference type="EMBL" id="JAYWVC010000281">
    <property type="protein sequence ID" value="MED7827880.1"/>
    <property type="molecule type" value="Genomic_DNA"/>
</dbReference>
<evidence type="ECO:0008006" key="4">
    <source>
        <dbReference type="Google" id="ProtNLM"/>
    </source>
</evidence>
<protein>
    <recommendedName>
        <fullName evidence="4">Integrase</fullName>
    </recommendedName>
</protein>
<dbReference type="InterPro" id="IPR011010">
    <property type="entry name" value="DNA_brk_join_enz"/>
</dbReference>
<comment type="caution">
    <text evidence="2">The sequence shown here is derived from an EMBL/GenBank/DDBJ whole genome shotgun (WGS) entry which is preliminary data.</text>
</comment>
<reference evidence="2" key="1">
    <citation type="submission" date="2024-01" db="EMBL/GenBank/DDBJ databases">
        <title>First draft genome sequence data of TA4-1, the type strain of Gram-positive actinobacterium Streptomyces chiangmaiensis.</title>
        <authorList>
            <person name="Yasawong M."/>
            <person name="Nantapong N."/>
        </authorList>
    </citation>
    <scope>NUCLEOTIDE SEQUENCE</scope>
    <source>
        <strain evidence="2">TA4-1</strain>
    </source>
</reference>
<keyword evidence="3" id="KW-1185">Reference proteome</keyword>
<dbReference type="SUPFAM" id="SSF56349">
    <property type="entry name" value="DNA breaking-rejoining enzymes"/>
    <property type="match status" value="1"/>
</dbReference>
<accession>A0ABU7FUU5</accession>
<proteinExistence type="predicted"/>
<dbReference type="InterPro" id="IPR013762">
    <property type="entry name" value="Integrase-like_cat_sf"/>
</dbReference>
<evidence type="ECO:0000313" key="2">
    <source>
        <dbReference type="EMBL" id="MED7827880.1"/>
    </source>
</evidence>
<organism evidence="2 3">
    <name type="scientific">Streptomyces chiangmaiensis</name>
    <dbReference type="NCBI Taxonomy" id="766497"/>
    <lineage>
        <taxon>Bacteria</taxon>
        <taxon>Bacillati</taxon>
        <taxon>Actinomycetota</taxon>
        <taxon>Actinomycetes</taxon>
        <taxon>Kitasatosporales</taxon>
        <taxon>Streptomycetaceae</taxon>
        <taxon>Streptomyces</taxon>
    </lineage>
</organism>
<evidence type="ECO:0000313" key="3">
    <source>
        <dbReference type="Proteomes" id="UP001333996"/>
    </source>
</evidence>
<gene>
    <name evidence="2" type="ORF">VXC91_39860</name>
</gene>